<organism evidence="1">
    <name type="scientific">Arundo donax</name>
    <name type="common">Giant reed</name>
    <name type="synonym">Donax arundinaceus</name>
    <dbReference type="NCBI Taxonomy" id="35708"/>
    <lineage>
        <taxon>Eukaryota</taxon>
        <taxon>Viridiplantae</taxon>
        <taxon>Streptophyta</taxon>
        <taxon>Embryophyta</taxon>
        <taxon>Tracheophyta</taxon>
        <taxon>Spermatophyta</taxon>
        <taxon>Magnoliopsida</taxon>
        <taxon>Liliopsida</taxon>
        <taxon>Poales</taxon>
        <taxon>Poaceae</taxon>
        <taxon>PACMAD clade</taxon>
        <taxon>Arundinoideae</taxon>
        <taxon>Arundineae</taxon>
        <taxon>Arundo</taxon>
    </lineage>
</organism>
<dbReference type="AlphaFoldDB" id="A0A0A9B1K4"/>
<name>A0A0A9B1K4_ARUDO</name>
<proteinExistence type="predicted"/>
<reference evidence="1" key="1">
    <citation type="submission" date="2014-09" db="EMBL/GenBank/DDBJ databases">
        <authorList>
            <person name="Magalhaes I.L.F."/>
            <person name="Oliveira U."/>
            <person name="Santos F.R."/>
            <person name="Vidigal T.H.D.A."/>
            <person name="Brescovit A.D."/>
            <person name="Santos A.J."/>
        </authorList>
    </citation>
    <scope>NUCLEOTIDE SEQUENCE</scope>
    <source>
        <tissue evidence="1">Shoot tissue taken approximately 20 cm above the soil surface</tissue>
    </source>
</reference>
<accession>A0A0A9B1K4</accession>
<sequence length="28" mass="2828">MASAACVPARDLVLPSPSTSCRRGPSTP</sequence>
<protein>
    <submittedName>
        <fullName evidence="1">Uncharacterized protein</fullName>
    </submittedName>
</protein>
<evidence type="ECO:0000313" key="1">
    <source>
        <dbReference type="EMBL" id="JAD55045.1"/>
    </source>
</evidence>
<dbReference type="EMBL" id="GBRH01242850">
    <property type="protein sequence ID" value="JAD55045.1"/>
    <property type="molecule type" value="Transcribed_RNA"/>
</dbReference>
<reference evidence="1" key="2">
    <citation type="journal article" date="2015" name="Data Brief">
        <title>Shoot transcriptome of the giant reed, Arundo donax.</title>
        <authorList>
            <person name="Barrero R.A."/>
            <person name="Guerrero F.D."/>
            <person name="Moolhuijzen P."/>
            <person name="Goolsby J.A."/>
            <person name="Tidwell J."/>
            <person name="Bellgard S.E."/>
            <person name="Bellgard M.I."/>
        </authorList>
    </citation>
    <scope>NUCLEOTIDE SEQUENCE</scope>
    <source>
        <tissue evidence="1">Shoot tissue taken approximately 20 cm above the soil surface</tissue>
    </source>
</reference>